<organism evidence="3">
    <name type="scientific">Echinostoma caproni</name>
    <dbReference type="NCBI Taxonomy" id="27848"/>
    <lineage>
        <taxon>Eukaryota</taxon>
        <taxon>Metazoa</taxon>
        <taxon>Spiralia</taxon>
        <taxon>Lophotrochozoa</taxon>
        <taxon>Platyhelminthes</taxon>
        <taxon>Trematoda</taxon>
        <taxon>Digenea</taxon>
        <taxon>Plagiorchiida</taxon>
        <taxon>Echinostomata</taxon>
        <taxon>Echinostomatoidea</taxon>
        <taxon>Echinostomatidae</taxon>
        <taxon>Echinostoma</taxon>
    </lineage>
</organism>
<protein>
    <submittedName>
        <fullName evidence="3">Endo/exonuclease/phosphatase domain-containing protein</fullName>
    </submittedName>
</protein>
<evidence type="ECO:0000313" key="3">
    <source>
        <dbReference type="WBParaSite" id="ECPE_0001757601-mRNA-1"/>
    </source>
</evidence>
<dbReference type="WBParaSite" id="ECPE_0001757601-mRNA-1">
    <property type="protein sequence ID" value="ECPE_0001757601-mRNA-1"/>
    <property type="gene ID" value="ECPE_0001757601"/>
</dbReference>
<keyword evidence="2" id="KW-1185">Reference proteome</keyword>
<accession>A0A183BE96</accession>
<reference evidence="3" key="1">
    <citation type="submission" date="2016-06" db="UniProtKB">
        <authorList>
            <consortium name="WormBaseParasite"/>
        </authorList>
    </citation>
    <scope>IDENTIFICATION</scope>
</reference>
<dbReference type="AlphaFoldDB" id="A0A183BE96"/>
<evidence type="ECO:0000313" key="2">
    <source>
        <dbReference type="Proteomes" id="UP000272942"/>
    </source>
</evidence>
<dbReference type="Proteomes" id="UP000272942">
    <property type="component" value="Unassembled WGS sequence"/>
</dbReference>
<sequence length="73" mass="7763">MAGVYRGPGATQSEDQQTIQALDNMARNSTRLVAMGDFNLSIAGCPPSEHIIEGILDARLAVSIFSPVETDLT</sequence>
<name>A0A183BE96_9TREM</name>
<dbReference type="EMBL" id="UZAN01069870">
    <property type="protein sequence ID" value="VDP94829.1"/>
    <property type="molecule type" value="Genomic_DNA"/>
</dbReference>
<proteinExistence type="predicted"/>
<gene>
    <name evidence="1" type="ORF">ECPE_LOCUS17531</name>
</gene>
<evidence type="ECO:0000313" key="1">
    <source>
        <dbReference type="EMBL" id="VDP94829.1"/>
    </source>
</evidence>
<reference evidence="1 2" key="2">
    <citation type="submission" date="2018-11" db="EMBL/GenBank/DDBJ databases">
        <authorList>
            <consortium name="Pathogen Informatics"/>
        </authorList>
    </citation>
    <scope>NUCLEOTIDE SEQUENCE [LARGE SCALE GENOMIC DNA]</scope>
    <source>
        <strain evidence="1 2">Egypt</strain>
    </source>
</reference>